<dbReference type="AlphaFoldDB" id="A0A2Z4FHT9"/>
<dbReference type="EMBL" id="CP030032">
    <property type="protein sequence ID" value="AWV88278.1"/>
    <property type="molecule type" value="Genomic_DNA"/>
</dbReference>
<reference evidence="2 3" key="1">
    <citation type="submission" date="2018-06" db="EMBL/GenBank/DDBJ databases">
        <title>Lujinxingia sediminis gen. nov. sp. nov., a new facultative anaerobic member of the class Deltaproteobacteria, and proposal of Lujinxingaceae fam. nov.</title>
        <authorList>
            <person name="Guo L.-Y."/>
            <person name="Li C.-M."/>
            <person name="Wang S."/>
            <person name="Du Z.-J."/>
        </authorList>
    </citation>
    <scope>NUCLEOTIDE SEQUENCE [LARGE SCALE GENOMIC DNA]</scope>
    <source>
        <strain evidence="2 3">FA350</strain>
    </source>
</reference>
<sequence length="494" mass="54114">MEERTLDEICAAEIVDIRIDDYGFTGEGFVRVADGWMSVPGALPGELVRVRVSSGIGRGRRVFGDLLEVLEPSDARRDPLCKRDQVCRGCQLRATTIDEEMSFHVRTVQEVLEKFGGVPREELPPTEIISPQPISRGDAFRVRSNLSYRCLPKTDDDDGPGFELGLRSPVQDALVPMFDCPALTTPMRRLVTTVQQVFASLDEMPWDEEMAREAGHKPGNPPAIRSVRVASPVVGRGRVEVCLCESEDEDLLEHAVVEGALQQLFERLGDTLGDEVGLAVSTSNRRVILKDPERLVIPLAGLRLEVGYDDWFPATLAPSEALYARVLDLLDLQEDEAFLDIGSGIGTIALLAAARVREVVGLDINRHSVASARLNALGNSLADNATGKRCPVEFMVGGWENALRNLLLDGRRFDAATINPMREPLGRRALSYLTKLGIGRLVYLGPSPASAARDIAELREMGWQLDTLGAANIHPATYHTMLVARLSHPGDPGE</sequence>
<dbReference type="Gene3D" id="2.40.50.140">
    <property type="entry name" value="Nucleic acid-binding proteins"/>
    <property type="match status" value="1"/>
</dbReference>
<feature type="binding site" evidence="1">
    <location>
        <position position="419"/>
    </location>
    <ligand>
        <name>S-adenosyl-L-methionine</name>
        <dbReference type="ChEBI" id="CHEBI:59789"/>
    </ligand>
</feature>
<dbReference type="InterPro" id="IPR029063">
    <property type="entry name" value="SAM-dependent_MTases_sf"/>
</dbReference>
<evidence type="ECO:0000313" key="2">
    <source>
        <dbReference type="EMBL" id="AWV88278.1"/>
    </source>
</evidence>
<dbReference type="GO" id="GO:0031151">
    <property type="term" value="F:histone H3K79 methyltransferase activity"/>
    <property type="evidence" value="ECO:0007669"/>
    <property type="project" value="InterPro"/>
</dbReference>
<dbReference type="SUPFAM" id="SSF50249">
    <property type="entry name" value="Nucleic acid-binding proteins"/>
    <property type="match status" value="1"/>
</dbReference>
<dbReference type="InterPro" id="IPR002792">
    <property type="entry name" value="TRAM_dom"/>
</dbReference>
<evidence type="ECO:0000313" key="3">
    <source>
        <dbReference type="Proteomes" id="UP000249799"/>
    </source>
</evidence>
<dbReference type="PROSITE" id="PS51687">
    <property type="entry name" value="SAM_MT_RNA_M5U"/>
    <property type="match status" value="1"/>
</dbReference>
<gene>
    <name evidence="2" type="ORF">DN745_02550</name>
</gene>
<dbReference type="Pfam" id="PF08123">
    <property type="entry name" value="DOT1"/>
    <property type="match status" value="1"/>
</dbReference>
<dbReference type="OrthoDB" id="21342at2"/>
<keyword evidence="1" id="KW-0808">Transferase</keyword>
<accession>A0A2Z4FHT9</accession>
<dbReference type="InterPro" id="IPR025789">
    <property type="entry name" value="DOT1_dom"/>
</dbReference>
<comment type="caution">
    <text evidence="1">Lacks conserved residue(s) required for the propagation of feature annotation.</text>
</comment>
<dbReference type="PROSITE" id="PS50926">
    <property type="entry name" value="TRAM"/>
    <property type="match status" value="1"/>
</dbReference>
<protein>
    <submittedName>
        <fullName evidence="2">Uncharacterized protein</fullName>
    </submittedName>
</protein>
<proteinExistence type="inferred from homology"/>
<comment type="similarity">
    <text evidence="1">Belongs to the class I-like SAM-binding methyltransferase superfamily. RNA M5U methyltransferase family.</text>
</comment>
<dbReference type="GO" id="GO:0070041">
    <property type="term" value="F:rRNA (uridine-C5-)-methyltransferase activity"/>
    <property type="evidence" value="ECO:0007669"/>
    <property type="project" value="TreeGrafter"/>
</dbReference>
<keyword evidence="1" id="KW-0489">Methyltransferase</keyword>
<dbReference type="InterPro" id="IPR010280">
    <property type="entry name" value="U5_MeTrfase_fam"/>
</dbReference>
<dbReference type="CDD" id="cd02440">
    <property type="entry name" value="AdoMet_MTases"/>
    <property type="match status" value="1"/>
</dbReference>
<dbReference type="PANTHER" id="PTHR11061">
    <property type="entry name" value="RNA M5U METHYLTRANSFERASE"/>
    <property type="match status" value="1"/>
</dbReference>
<keyword evidence="3" id="KW-1185">Reference proteome</keyword>
<dbReference type="PANTHER" id="PTHR11061:SF30">
    <property type="entry name" value="TRNA (URACIL(54)-C(5))-METHYLTRANSFERASE"/>
    <property type="match status" value="1"/>
</dbReference>
<dbReference type="SUPFAM" id="SSF53335">
    <property type="entry name" value="S-adenosyl-L-methionine-dependent methyltransferases"/>
    <property type="match status" value="1"/>
</dbReference>
<dbReference type="InterPro" id="IPR012340">
    <property type="entry name" value="NA-bd_OB-fold"/>
</dbReference>
<dbReference type="KEGG" id="bsed:DN745_02550"/>
<organism evidence="2 3">
    <name type="scientific">Bradymonas sediminis</name>
    <dbReference type="NCBI Taxonomy" id="1548548"/>
    <lineage>
        <taxon>Bacteria</taxon>
        <taxon>Deltaproteobacteria</taxon>
        <taxon>Bradymonadales</taxon>
        <taxon>Bradymonadaceae</taxon>
        <taxon>Bradymonas</taxon>
    </lineage>
</organism>
<dbReference type="Gene3D" id="3.40.50.150">
    <property type="entry name" value="Vaccinia Virus protein VP39"/>
    <property type="match status" value="1"/>
</dbReference>
<feature type="binding site" evidence="1">
    <location>
        <position position="363"/>
    </location>
    <ligand>
        <name>S-adenosyl-L-methionine</name>
        <dbReference type="ChEBI" id="CHEBI:59789"/>
    </ligand>
</feature>
<dbReference type="GO" id="GO:0070475">
    <property type="term" value="P:rRNA base methylation"/>
    <property type="evidence" value="ECO:0007669"/>
    <property type="project" value="TreeGrafter"/>
</dbReference>
<dbReference type="Proteomes" id="UP000249799">
    <property type="component" value="Chromosome"/>
</dbReference>
<evidence type="ECO:0000256" key="1">
    <source>
        <dbReference type="PROSITE-ProRule" id="PRU01024"/>
    </source>
</evidence>
<keyword evidence="1" id="KW-0949">S-adenosyl-L-methionine</keyword>
<dbReference type="RefSeq" id="WP_111331883.1">
    <property type="nucleotide sequence ID" value="NZ_CP030032.1"/>
</dbReference>
<name>A0A2Z4FHT9_9DELT</name>